<dbReference type="Pfam" id="PF01385">
    <property type="entry name" value="OrfB_IS605"/>
    <property type="match status" value="1"/>
</dbReference>
<reference evidence="7" key="1">
    <citation type="submission" date="2016-10" db="EMBL/GenBank/DDBJ databases">
        <title>Comparative genomics uncovers the prolific and rare metabolic potential of the cyanobacterial genus Moorea.</title>
        <authorList>
            <person name="Leao T."/>
            <person name="Castelao G."/>
            <person name="Korobeynikov A."/>
            <person name="Monroe E.A."/>
            <person name="Podell S."/>
            <person name="Glukhov E."/>
            <person name="Allen E."/>
            <person name="Gerwick W.H."/>
            <person name="Gerwick L."/>
        </authorList>
    </citation>
    <scope>NUCLEOTIDE SEQUENCE [LARGE SCALE GENOMIC DNA]</scope>
    <source>
        <strain evidence="7">JHB</strain>
    </source>
</reference>
<feature type="domain" description="Probable transposase IS891/IS1136/IS1341" evidence="5">
    <location>
        <begin position="187"/>
        <end position="297"/>
    </location>
</feature>
<comment type="similarity">
    <text evidence="1">In the C-terminal section; belongs to the transposase 35 family.</text>
</comment>
<evidence type="ECO:0000313" key="7">
    <source>
        <dbReference type="Proteomes" id="UP000176944"/>
    </source>
</evidence>
<evidence type="ECO:0000256" key="4">
    <source>
        <dbReference type="ARBA" id="ARBA00023172"/>
    </source>
</evidence>
<dbReference type="GO" id="GO:0003677">
    <property type="term" value="F:DNA binding"/>
    <property type="evidence" value="ECO:0007669"/>
    <property type="project" value="UniProtKB-KW"/>
</dbReference>
<dbReference type="EMBL" id="CP017708">
    <property type="protein sequence ID" value="AOY79134.1"/>
    <property type="molecule type" value="Genomic_DNA"/>
</dbReference>
<keyword evidence="4" id="KW-0233">DNA recombination</keyword>
<dbReference type="InterPro" id="IPR001959">
    <property type="entry name" value="Transposase"/>
</dbReference>
<dbReference type="NCBIfam" id="TIGR01766">
    <property type="entry name" value="IS200/IS605 family accessory protein TnpB-like domain"/>
    <property type="match status" value="1"/>
</dbReference>
<evidence type="ECO:0000256" key="3">
    <source>
        <dbReference type="ARBA" id="ARBA00023125"/>
    </source>
</evidence>
<dbReference type="GO" id="GO:0032196">
    <property type="term" value="P:transposition"/>
    <property type="evidence" value="ECO:0007669"/>
    <property type="project" value="UniProtKB-KW"/>
</dbReference>
<dbReference type="NCBIfam" id="NF040570">
    <property type="entry name" value="guided_TnpB"/>
    <property type="match status" value="1"/>
</dbReference>
<evidence type="ECO:0000259" key="5">
    <source>
        <dbReference type="Pfam" id="PF01385"/>
    </source>
</evidence>
<gene>
    <name evidence="6" type="ORF">BJP36_03600</name>
</gene>
<keyword evidence="2" id="KW-0815">Transposition</keyword>
<dbReference type="AlphaFoldDB" id="A0A1D9FV36"/>
<keyword evidence="3" id="KW-0238">DNA-binding</keyword>
<accession>A0A1D9FV36</accession>
<name>A0A1D9FV36_MOOP1</name>
<evidence type="ECO:0000256" key="1">
    <source>
        <dbReference type="ARBA" id="ARBA00008761"/>
    </source>
</evidence>
<sequence length="456" mass="51741">MANTNKKLGVQQILLHPDQETQAILTYLCEQSGKLYNMGVYFARQTFFKTGKILTGKFDLIYEESVGKTRIAKSLPSTPAQQTLLSVSEAFKSYKQLRGLWFKGKLESKPRPPKYLKGSKLFKVAYPNSGGQKPKIIDNQVQFYLGLAVRRWFGIKNFSLPFPSNLKGRKIKEWTILPKNGAFYLEVSYEMPDQEPSFSKGNEALSIDLGTSDNLAACVDTLGNSLLIDSRSMKAFNQYWNKQVSTRKEGKPQKYWDSWLDRVTRKRNHRIRDGINKAAQIIIKHCIKNGIKTIVLGWNDGFKKNANMGRLNNQEFVQIPLGKLKDRLSQLCDLHSIKLEITEEAYTSKASFLDGDSLPKFGEKPCGWKASGKRVRRGLYRTSNRSLVNADLNGSANIMRKVARKLGLNLDRLSRRCLTTVARVRLWQLPNSTLSAESPRLMTGECQPNPSTTGWK</sequence>
<protein>
    <submittedName>
        <fullName evidence="6">Transposase</fullName>
    </submittedName>
</protein>
<proteinExistence type="inferred from homology"/>
<evidence type="ECO:0000256" key="2">
    <source>
        <dbReference type="ARBA" id="ARBA00022578"/>
    </source>
</evidence>
<dbReference type="Proteomes" id="UP000176944">
    <property type="component" value="Chromosome"/>
</dbReference>
<organism evidence="6 7">
    <name type="scientific">Moorena producens (strain JHB)</name>
    <dbReference type="NCBI Taxonomy" id="1454205"/>
    <lineage>
        <taxon>Bacteria</taxon>
        <taxon>Bacillati</taxon>
        <taxon>Cyanobacteriota</taxon>
        <taxon>Cyanophyceae</taxon>
        <taxon>Coleofasciculales</taxon>
        <taxon>Coleofasciculaceae</taxon>
        <taxon>Moorena</taxon>
    </lineage>
</organism>
<evidence type="ECO:0000313" key="6">
    <source>
        <dbReference type="EMBL" id="AOY79134.1"/>
    </source>
</evidence>
<dbReference type="GO" id="GO:0006310">
    <property type="term" value="P:DNA recombination"/>
    <property type="evidence" value="ECO:0007669"/>
    <property type="project" value="UniProtKB-KW"/>
</dbReference>
<dbReference type="InterPro" id="IPR010095">
    <property type="entry name" value="Cas12f1-like_TNB"/>
</dbReference>